<evidence type="ECO:0000313" key="12">
    <source>
        <dbReference type="EMBL" id="KAK6307375.1"/>
    </source>
</evidence>
<evidence type="ECO:0000256" key="5">
    <source>
        <dbReference type="ARBA" id="ARBA00022677"/>
    </source>
</evidence>
<dbReference type="GO" id="GO:0035356">
    <property type="term" value="P:intracellular triglyceride homeostasis"/>
    <property type="evidence" value="ECO:0007669"/>
    <property type="project" value="UniProtKB-ARBA"/>
</dbReference>
<dbReference type="GO" id="GO:0042632">
    <property type="term" value="P:cholesterol homeostasis"/>
    <property type="evidence" value="ECO:0007669"/>
    <property type="project" value="UniProtKB-ARBA"/>
</dbReference>
<name>A0AAN8LIQ3_9TELE</name>
<dbReference type="GO" id="GO:0005811">
    <property type="term" value="C:lipid droplet"/>
    <property type="evidence" value="ECO:0007669"/>
    <property type="project" value="UniProtKB-SubCell"/>
</dbReference>
<dbReference type="GO" id="GO:0042953">
    <property type="term" value="P:lipoprotein transport"/>
    <property type="evidence" value="ECO:0007669"/>
    <property type="project" value="TreeGrafter"/>
</dbReference>
<evidence type="ECO:0000256" key="1">
    <source>
        <dbReference type="ARBA" id="ARBA00004240"/>
    </source>
</evidence>
<evidence type="ECO:0000256" key="10">
    <source>
        <dbReference type="ARBA" id="ARBA00049527"/>
    </source>
</evidence>
<dbReference type="PANTHER" id="PTHR13769">
    <property type="entry name" value="APOLIPOPROTEIN B"/>
    <property type="match status" value="1"/>
</dbReference>
<dbReference type="GO" id="GO:0050750">
    <property type="term" value="F:low-density lipoprotein particle receptor binding"/>
    <property type="evidence" value="ECO:0007669"/>
    <property type="project" value="TreeGrafter"/>
</dbReference>
<evidence type="ECO:0000256" key="8">
    <source>
        <dbReference type="ARBA" id="ARBA00031924"/>
    </source>
</evidence>
<dbReference type="GO" id="GO:0120020">
    <property type="term" value="F:cholesterol transfer activity"/>
    <property type="evidence" value="ECO:0007669"/>
    <property type="project" value="TreeGrafter"/>
</dbReference>
<dbReference type="SMART" id="SM01169">
    <property type="entry name" value="DUF1943"/>
    <property type="match status" value="1"/>
</dbReference>
<evidence type="ECO:0000256" key="2">
    <source>
        <dbReference type="ARBA" id="ARBA00004502"/>
    </source>
</evidence>
<dbReference type="EC" id="3.1.1.13" evidence="9"/>
<evidence type="ECO:0000259" key="11">
    <source>
        <dbReference type="SMART" id="SM01169"/>
    </source>
</evidence>
<dbReference type="Pfam" id="PF09172">
    <property type="entry name" value="Vit_open_b-sht"/>
    <property type="match status" value="1"/>
</dbReference>
<protein>
    <recommendedName>
        <fullName evidence="4">Lipid droplet-associated hydrolase</fullName>
        <ecNumber evidence="9">3.1.1.13</ecNumber>
    </recommendedName>
    <alternativeName>
        <fullName evidence="8">Lipid droplet-associated serine hydrolase</fullName>
    </alternativeName>
</protein>
<proteinExistence type="inferred from homology"/>
<gene>
    <name evidence="12" type="ORF">J4Q44_G00225230</name>
</gene>
<dbReference type="PANTHER" id="PTHR13769:SF6">
    <property type="entry name" value="APOLIPOPROTEIN B-100"/>
    <property type="match status" value="1"/>
</dbReference>
<comment type="catalytic activity">
    <reaction evidence="10">
        <text>a cholesterol ester + H2O = cholesterol + a fatty acid + H(+)</text>
        <dbReference type="Rhea" id="RHEA:36403"/>
        <dbReference type="ChEBI" id="CHEBI:15377"/>
        <dbReference type="ChEBI" id="CHEBI:15378"/>
        <dbReference type="ChEBI" id="CHEBI:16113"/>
        <dbReference type="ChEBI" id="CHEBI:17002"/>
        <dbReference type="ChEBI" id="CHEBI:28868"/>
        <dbReference type="EC" id="3.1.1.13"/>
    </reaction>
    <physiologicalReaction direction="left-to-right" evidence="10">
        <dbReference type="Rhea" id="RHEA:36404"/>
    </physiologicalReaction>
</comment>
<dbReference type="GO" id="GO:0006642">
    <property type="term" value="P:triglyceride mobilization"/>
    <property type="evidence" value="ECO:0007669"/>
    <property type="project" value="TreeGrafter"/>
</dbReference>
<keyword evidence="5" id="KW-0551">Lipid droplet</keyword>
<dbReference type="GO" id="GO:0019915">
    <property type="term" value="P:lipid storage"/>
    <property type="evidence" value="ECO:0007669"/>
    <property type="project" value="InterPro"/>
</dbReference>
<accession>A0AAN8LIQ3</accession>
<keyword evidence="6" id="KW-0378">Hydrolase</keyword>
<evidence type="ECO:0000256" key="6">
    <source>
        <dbReference type="ARBA" id="ARBA00022801"/>
    </source>
</evidence>
<dbReference type="GO" id="GO:0034362">
    <property type="term" value="C:low-density lipoprotein particle"/>
    <property type="evidence" value="ECO:0007669"/>
    <property type="project" value="TreeGrafter"/>
</dbReference>
<dbReference type="GO" id="GO:0160077">
    <property type="term" value="P:lipid droplet fusion"/>
    <property type="evidence" value="ECO:0007669"/>
    <property type="project" value="UniProtKB-ARBA"/>
</dbReference>
<sequence length="798" mass="89544">MSRNYKMDTAMGSIKSNMIFDSTPSLPKEVLLETTLKAFGYNGDMLEVSIEGNGYEPSLEALFGEQGFFPDSVSKAMYWAGLKMPDSVQQVLENWIAPLRSERRKIQDLVRDIGQNFQKLVSELHSQDSAAMAYLRILGDEVGYIKSSEMEHMAPTLAMYSDVFFNIMSLKAMQSLMSSTNNELYAHYIFLDESFFLPSASGLPLKFSLSGVFAPGAKGEFITQLGIDISEFVVAGIEMHTNMYHESSLNAKVTISRNVIKLSIPAPKGTTQLFSVRLESMENGMLQVQMTIPALSSDASATATLKNTDSLVMVYHHTLNVDITSPTYVDVSFCDASRKDVITTSMASPLVDFLVFLPIRRSPSQVYRKVFSCYLSNPNKDTDIVSVKATLKNSEKLSFQVAWNMDTMHSTIEGLKERMTAITDVLLKFINKYHTTHFGFDVNRASMKLNNSVSNIIERAYHELRQNISFREFAFEMGSSVMEDKDETCTEHLYCCGAVTEVLKFGTRNLQSGNLPKVLFLIIPGNPGVVGFYKTFMQTLHQTLGRRYPVWAVSHAGHCVPPDTMDMIEDPSVTAAGDVFGLNGQIEHKLAFLREHVPRDTRLALVGHSIGCYLILEMMKRDPELQVVKSVMLFPTIERMAVTPQGRVMTPVLCRLRYVAYLPIFLLSLLPDVLKAFMVKLVLGGLRSLDHSTVPPTVSLINVDTAANAMYMGSQEMLEVLERNNLTINQNLDKLVFYYGASDHWCPVQYYQEIKRDFPEGDIRLCSQGIRHAFVLDAGKEVAGMIFEWIRGDLQTWG</sequence>
<evidence type="ECO:0000256" key="7">
    <source>
        <dbReference type="ARBA" id="ARBA00022824"/>
    </source>
</evidence>
<dbReference type="EMBL" id="JAGTTL010000020">
    <property type="protein sequence ID" value="KAK6307375.1"/>
    <property type="molecule type" value="Genomic_DNA"/>
</dbReference>
<dbReference type="FunFam" id="3.40.50.1820:FF:000068">
    <property type="entry name" value="Lipid droplet associated hydrolase"/>
    <property type="match status" value="1"/>
</dbReference>
<dbReference type="InterPro" id="IPR052418">
    <property type="entry name" value="Apolipoprotein_B"/>
</dbReference>
<dbReference type="SUPFAM" id="SSF56968">
    <property type="entry name" value="Lipovitellin-phosvitin complex, beta-sheet shell regions"/>
    <property type="match status" value="1"/>
</dbReference>
<evidence type="ECO:0000313" key="13">
    <source>
        <dbReference type="Proteomes" id="UP001356427"/>
    </source>
</evidence>
<evidence type="ECO:0000256" key="4">
    <source>
        <dbReference type="ARBA" id="ARBA00019242"/>
    </source>
</evidence>
<comment type="similarity">
    <text evidence="3">Belongs to the AB hydrolase superfamily. LDAH family.</text>
</comment>
<reference evidence="12 13" key="1">
    <citation type="submission" date="2021-04" db="EMBL/GenBank/DDBJ databases">
        <authorList>
            <person name="De Guttry C."/>
            <person name="Zahm M."/>
            <person name="Klopp C."/>
            <person name="Cabau C."/>
            <person name="Louis A."/>
            <person name="Berthelot C."/>
            <person name="Parey E."/>
            <person name="Roest Crollius H."/>
            <person name="Montfort J."/>
            <person name="Robinson-Rechavi M."/>
            <person name="Bucao C."/>
            <person name="Bouchez O."/>
            <person name="Gislard M."/>
            <person name="Lluch J."/>
            <person name="Milhes M."/>
            <person name="Lampietro C."/>
            <person name="Lopez Roques C."/>
            <person name="Donnadieu C."/>
            <person name="Braasch I."/>
            <person name="Desvignes T."/>
            <person name="Postlethwait J."/>
            <person name="Bobe J."/>
            <person name="Wedekind C."/>
            <person name="Guiguen Y."/>
        </authorList>
    </citation>
    <scope>NUCLEOTIDE SEQUENCE [LARGE SCALE GENOMIC DNA]</scope>
    <source>
        <strain evidence="12">Cs_M1</strain>
        <tissue evidence="12">Blood</tissue>
    </source>
</reference>
<dbReference type="Gene3D" id="3.40.50.1820">
    <property type="entry name" value="alpha/beta hydrolase"/>
    <property type="match status" value="1"/>
</dbReference>
<keyword evidence="7" id="KW-0256">Endoplasmic reticulum</keyword>
<comment type="caution">
    <text evidence="12">The sequence shown here is derived from an EMBL/GenBank/DDBJ whole genome shotgun (WGS) entry which is preliminary data.</text>
</comment>
<organism evidence="12 13">
    <name type="scientific">Coregonus suidteri</name>
    <dbReference type="NCBI Taxonomy" id="861788"/>
    <lineage>
        <taxon>Eukaryota</taxon>
        <taxon>Metazoa</taxon>
        <taxon>Chordata</taxon>
        <taxon>Craniata</taxon>
        <taxon>Vertebrata</taxon>
        <taxon>Euteleostomi</taxon>
        <taxon>Actinopterygii</taxon>
        <taxon>Neopterygii</taxon>
        <taxon>Teleostei</taxon>
        <taxon>Protacanthopterygii</taxon>
        <taxon>Salmoniformes</taxon>
        <taxon>Salmonidae</taxon>
        <taxon>Coregoninae</taxon>
        <taxon>Coregonus</taxon>
    </lineage>
</organism>
<evidence type="ECO:0000256" key="3">
    <source>
        <dbReference type="ARBA" id="ARBA00008300"/>
    </source>
</evidence>
<dbReference type="AlphaFoldDB" id="A0AAN8LIQ3"/>
<feature type="domain" description="Vitellinogen open beta-sheet" evidence="11">
    <location>
        <begin position="2"/>
        <end position="281"/>
    </location>
</feature>
<dbReference type="InterPro" id="IPR015255">
    <property type="entry name" value="Vitellinogen_open_b-sht"/>
</dbReference>
<dbReference type="InterPro" id="IPR029058">
    <property type="entry name" value="AB_hydrolase_fold"/>
</dbReference>
<dbReference type="GO" id="GO:0030301">
    <property type="term" value="P:cholesterol transport"/>
    <property type="evidence" value="ECO:0007669"/>
    <property type="project" value="TreeGrafter"/>
</dbReference>
<dbReference type="Pfam" id="PF10230">
    <property type="entry name" value="LIDHydrolase"/>
    <property type="match status" value="1"/>
</dbReference>
<dbReference type="SUPFAM" id="SSF53474">
    <property type="entry name" value="alpha/beta-Hydrolases"/>
    <property type="match status" value="1"/>
</dbReference>
<dbReference type="InterPro" id="IPR015819">
    <property type="entry name" value="Lipid_transp_b-sht_shell"/>
</dbReference>
<dbReference type="GO" id="GO:0004771">
    <property type="term" value="F:sterol ester esterase activity"/>
    <property type="evidence" value="ECO:0007669"/>
    <property type="project" value="UniProtKB-EC"/>
</dbReference>
<dbReference type="Proteomes" id="UP001356427">
    <property type="component" value="Unassembled WGS sequence"/>
</dbReference>
<dbReference type="GO" id="GO:0034359">
    <property type="term" value="C:mature chylomicron"/>
    <property type="evidence" value="ECO:0007669"/>
    <property type="project" value="TreeGrafter"/>
</dbReference>
<keyword evidence="13" id="KW-1185">Reference proteome</keyword>
<dbReference type="InterPro" id="IPR019363">
    <property type="entry name" value="LDAH"/>
</dbReference>
<dbReference type="GO" id="GO:0005783">
    <property type="term" value="C:endoplasmic reticulum"/>
    <property type="evidence" value="ECO:0007669"/>
    <property type="project" value="UniProtKB-SubCell"/>
</dbReference>
<dbReference type="GO" id="GO:0034361">
    <property type="term" value="C:very-low-density lipoprotein particle"/>
    <property type="evidence" value="ECO:0007669"/>
    <property type="project" value="TreeGrafter"/>
</dbReference>
<comment type="subcellular location">
    <subcellularLocation>
        <location evidence="1">Endoplasmic reticulum</location>
    </subcellularLocation>
    <subcellularLocation>
        <location evidence="2">Lipid droplet</location>
    </subcellularLocation>
</comment>
<evidence type="ECO:0000256" key="9">
    <source>
        <dbReference type="ARBA" id="ARBA00039150"/>
    </source>
</evidence>